<keyword evidence="2" id="KW-1185">Reference proteome</keyword>
<gene>
    <name evidence="1" type="ORF">CORT_0H02210</name>
</gene>
<dbReference type="NCBIfam" id="NF038048">
    <property type="entry name" value="DIP1984_fam"/>
    <property type="match status" value="1"/>
</dbReference>
<dbReference type="Proteomes" id="UP000005018">
    <property type="component" value="Chromosome 8"/>
</dbReference>
<sequence length="154" mass="17728">MKLASALKLRSNLDKQLSELIRTITSGLVVQEGMTKPNPDENYSKYIAKLAELEKLIVNINYTNIQTIVHFKDRDVSISELILLKKEITEIVNIVDSILRESEESKIDDVNDIKMVSVVDRDKYQERLEAAKEEKLAIEMILEEANWGFDLRGY</sequence>
<evidence type="ECO:0008006" key="3">
    <source>
        <dbReference type="Google" id="ProtNLM"/>
    </source>
</evidence>
<dbReference type="Gene3D" id="6.10.320.10">
    <property type="match status" value="1"/>
</dbReference>
<dbReference type="InterPro" id="IPR047741">
    <property type="entry name" value="DIP1984-like"/>
</dbReference>
<name>H8XB82_CANO9</name>
<proteinExistence type="predicted"/>
<reference evidence="1 2" key="1">
    <citation type="journal article" date="2012" name="PLoS ONE">
        <title>Sequence and analysis of the genome of the pathogenic yeast Candida orthopsilosis.</title>
        <authorList>
            <person name="Riccombeni A."/>
            <person name="Vidanes G."/>
            <person name="Proux-Wera E."/>
            <person name="Wolfe K.H."/>
            <person name="Butler G."/>
        </authorList>
    </citation>
    <scope>NUCLEOTIDE SEQUENCE [LARGE SCALE GENOMIC DNA]</scope>
    <source>
        <strain evidence="1 2">Co 90-125</strain>
    </source>
</reference>
<dbReference type="AlphaFoldDB" id="H8XB82"/>
<dbReference type="KEGG" id="cot:CORT_0H02210"/>
<dbReference type="GeneID" id="14542409"/>
<dbReference type="EMBL" id="HE681726">
    <property type="protein sequence ID" value="CCG25331.1"/>
    <property type="molecule type" value="Genomic_DNA"/>
</dbReference>
<accession>H8XB82</accession>
<dbReference type="Pfam" id="PF20935">
    <property type="entry name" value="DUF6847"/>
    <property type="match status" value="1"/>
</dbReference>
<evidence type="ECO:0000313" key="1">
    <source>
        <dbReference type="EMBL" id="CCG25331.1"/>
    </source>
</evidence>
<evidence type="ECO:0000313" key="2">
    <source>
        <dbReference type="Proteomes" id="UP000005018"/>
    </source>
</evidence>
<dbReference type="OrthoDB" id="4009151at2759"/>
<dbReference type="HOGENOM" id="CLU_119822_1_0_1"/>
<protein>
    <recommendedName>
        <fullName evidence="3">Septicolysin</fullName>
    </recommendedName>
</protein>
<dbReference type="RefSeq" id="XP_003871455.1">
    <property type="nucleotide sequence ID" value="XM_003871406.1"/>
</dbReference>
<organism evidence="1 2">
    <name type="scientific">Candida orthopsilosis (strain 90-125)</name>
    <name type="common">Yeast</name>
    <dbReference type="NCBI Taxonomy" id="1136231"/>
    <lineage>
        <taxon>Eukaryota</taxon>
        <taxon>Fungi</taxon>
        <taxon>Dikarya</taxon>
        <taxon>Ascomycota</taxon>
        <taxon>Saccharomycotina</taxon>
        <taxon>Pichiomycetes</taxon>
        <taxon>Debaryomycetaceae</taxon>
        <taxon>Candida/Lodderomyces clade</taxon>
        <taxon>Candida</taxon>
    </lineage>
</organism>